<dbReference type="InterPro" id="IPR000504">
    <property type="entry name" value="RRM_dom"/>
</dbReference>
<keyword evidence="3" id="KW-0677">Repeat</keyword>
<comment type="caution">
    <text evidence="11">The sequence shown here is derived from an EMBL/GenBank/DDBJ whole genome shotgun (WGS) entry which is preliminary data.</text>
</comment>
<comment type="function">
    <text evidence="8">Necessary for the splicing of pre-mRNA.</text>
</comment>
<evidence type="ECO:0000256" key="2">
    <source>
        <dbReference type="ARBA" id="ARBA00022664"/>
    </source>
</evidence>
<dbReference type="GO" id="GO:0006397">
    <property type="term" value="P:mRNA processing"/>
    <property type="evidence" value="ECO:0007669"/>
    <property type="project" value="UniProtKB-KW"/>
</dbReference>
<evidence type="ECO:0000256" key="6">
    <source>
        <dbReference type="ARBA" id="ARBA00023242"/>
    </source>
</evidence>
<dbReference type="SUPFAM" id="SSF54928">
    <property type="entry name" value="RNA-binding domain, RBD"/>
    <property type="match status" value="2"/>
</dbReference>
<feature type="domain" description="RRM" evidence="10">
    <location>
        <begin position="338"/>
        <end position="416"/>
    </location>
</feature>
<feature type="compositionally biased region" description="Basic and acidic residues" evidence="9">
    <location>
        <begin position="1"/>
        <end position="86"/>
    </location>
</feature>
<evidence type="ECO:0000256" key="4">
    <source>
        <dbReference type="ARBA" id="ARBA00022884"/>
    </source>
</evidence>
<dbReference type="PROSITE" id="PS50102">
    <property type="entry name" value="RRM"/>
    <property type="match status" value="3"/>
</dbReference>
<dbReference type="FunCoup" id="L0PBS9">
    <property type="interactions" value="483"/>
</dbReference>
<feature type="non-terminal residue" evidence="11">
    <location>
        <position position="545"/>
    </location>
</feature>
<dbReference type="SMART" id="SM00360">
    <property type="entry name" value="RRM"/>
    <property type="match status" value="3"/>
</dbReference>
<dbReference type="GO" id="GO:0005634">
    <property type="term" value="C:nucleus"/>
    <property type="evidence" value="ECO:0007669"/>
    <property type="project" value="UniProtKB-SubCell"/>
</dbReference>
<dbReference type="InParanoid" id="L0PBS9"/>
<evidence type="ECO:0000256" key="9">
    <source>
        <dbReference type="SAM" id="MobiDB-lite"/>
    </source>
</evidence>
<dbReference type="CDD" id="cd12231">
    <property type="entry name" value="RRM2_U2AF65"/>
    <property type="match status" value="1"/>
</dbReference>
<dbReference type="InterPro" id="IPR012677">
    <property type="entry name" value="Nucleotide-bd_a/b_plait_sf"/>
</dbReference>
<dbReference type="GO" id="GO:0003723">
    <property type="term" value="F:RNA binding"/>
    <property type="evidence" value="ECO:0007669"/>
    <property type="project" value="UniProtKB-UniRule"/>
</dbReference>
<dbReference type="PANTHER" id="PTHR23139">
    <property type="entry name" value="RNA-BINDING PROTEIN"/>
    <property type="match status" value="1"/>
</dbReference>
<dbReference type="Proteomes" id="UP000010422">
    <property type="component" value="Unassembled WGS sequence"/>
</dbReference>
<dbReference type="SMART" id="SM00361">
    <property type="entry name" value="RRM_1"/>
    <property type="match status" value="1"/>
</dbReference>
<evidence type="ECO:0000256" key="8">
    <source>
        <dbReference type="RuleBase" id="RU364135"/>
    </source>
</evidence>
<feature type="domain" description="RRM" evidence="10">
    <location>
        <begin position="447"/>
        <end position="538"/>
    </location>
</feature>
<dbReference type="FunFam" id="3.30.70.330:FF:000074">
    <property type="entry name" value="U2 snRNP auxiliary factor large subunit"/>
    <property type="match status" value="1"/>
</dbReference>
<accession>L0PBS9</accession>
<keyword evidence="4 7" id="KW-0694">RNA-binding</keyword>
<dbReference type="EMBL" id="CAKM01000153">
    <property type="protein sequence ID" value="CCJ29085.1"/>
    <property type="molecule type" value="Genomic_DNA"/>
</dbReference>
<sequence length="545" mass="62864">RSERERERIERNDRNERRSDRDRPRRDVPSDREDRHYYHSERPLRHERANDRDREHGHRRSREEDERRRRRRDEEYAQNERNHDMVHSLGSGRPERERDERPDRINRDRRSGREDWYRRSRSPRYRGREPTPDLTDIVPINERRRRMSMWDVKPTGYEAITAEQAKMSGKTILNIFLLWLRVPGLFPLPGAPRQSMMDLSKLSTVHKGPGAMNIPNPQALQPLQSRQSRRIHVGNIPQPIDEEHLVNFFNDTMSCLNVTTSGDNPVISAQVNHEKGYAFLEFRQPEDATVAIGFDGISYMNNSLKIRRPMDYIVPQMPTDDGSYVPGVISTNFTDTPNKIHIGGLPTYLDDEQVIELLKSFGELKAFNLIKDAATNESKGFAFCEYVDPDVTDIACEGLNGMELGDKILVVKRASIGTKQKPISTSGGGIASITMLAEEEGQLRPTRVLQMFNMVTPEELQDDDEYEEISEDIRDECSKYGKVLDLKIPRGIGGSRSNFGVGKVYVRFETEMSCLKAMKDLAGRKFSDRTVLTSFYPEENYEVGA</sequence>
<dbReference type="Gene3D" id="3.30.70.330">
    <property type="match status" value="3"/>
</dbReference>
<organism evidence="12">
    <name type="scientific">Pneumocystis jirovecii</name>
    <name type="common">Human pneumocystis pneumonia agent</name>
    <dbReference type="NCBI Taxonomy" id="42068"/>
    <lineage>
        <taxon>Eukaryota</taxon>
        <taxon>Fungi</taxon>
        <taxon>Dikarya</taxon>
        <taxon>Ascomycota</taxon>
        <taxon>Taphrinomycotina</taxon>
        <taxon>Pneumocystomycetes</taxon>
        <taxon>Pneumocystaceae</taxon>
        <taxon>Pneumocystis</taxon>
    </lineage>
</organism>
<evidence type="ECO:0000313" key="11">
    <source>
        <dbReference type="EMBL" id="CCJ29085.1"/>
    </source>
</evidence>
<comment type="subcellular location">
    <subcellularLocation>
        <location evidence="1 8">Nucleus</location>
    </subcellularLocation>
</comment>
<feature type="compositionally biased region" description="Basic and acidic residues" evidence="9">
    <location>
        <begin position="93"/>
        <end position="118"/>
    </location>
</feature>
<dbReference type="Pfam" id="PF00076">
    <property type="entry name" value="RRM_1"/>
    <property type="match status" value="3"/>
</dbReference>
<feature type="region of interest" description="Disordered" evidence="9">
    <location>
        <begin position="1"/>
        <end position="135"/>
    </location>
</feature>
<dbReference type="AlphaFoldDB" id="L0PBS9"/>
<evidence type="ECO:0000313" key="12">
    <source>
        <dbReference type="Proteomes" id="UP000010422"/>
    </source>
</evidence>
<name>L0PBS9_PNEJI</name>
<feature type="non-terminal residue" evidence="11">
    <location>
        <position position="1"/>
    </location>
</feature>
<keyword evidence="6 8" id="KW-0539">Nucleus</keyword>
<dbReference type="GO" id="GO:0008380">
    <property type="term" value="P:RNA splicing"/>
    <property type="evidence" value="ECO:0007669"/>
    <property type="project" value="UniProtKB-KW"/>
</dbReference>
<dbReference type="InterPro" id="IPR003954">
    <property type="entry name" value="RRM_euk-type"/>
</dbReference>
<dbReference type="InterPro" id="IPR006529">
    <property type="entry name" value="U2AF_lg"/>
</dbReference>
<evidence type="ECO:0000256" key="7">
    <source>
        <dbReference type="PROSITE-ProRule" id="PRU00176"/>
    </source>
</evidence>
<keyword evidence="5 8" id="KW-0508">mRNA splicing</keyword>
<dbReference type="VEuPathDB" id="FungiDB:PNEJI1_001986"/>
<proteinExistence type="inferred from homology"/>
<gene>
    <name evidence="11" type="ORF">PNEJI1_001986</name>
</gene>
<keyword evidence="2 8" id="KW-0507">mRNA processing</keyword>
<protein>
    <recommendedName>
        <fullName evidence="8">Splicing factor U2AF subunit</fullName>
    </recommendedName>
    <alternativeName>
        <fullName evidence="8">U2 snRNP auxiliary factor large subunit</fullName>
    </alternativeName>
</protein>
<evidence type="ECO:0000256" key="3">
    <source>
        <dbReference type="ARBA" id="ARBA00022737"/>
    </source>
</evidence>
<dbReference type="FunFam" id="3.30.70.330:FF:000097">
    <property type="entry name" value="U2 snRNP auxiliary factor large subunit"/>
    <property type="match status" value="1"/>
</dbReference>
<dbReference type="NCBIfam" id="TIGR01642">
    <property type="entry name" value="U2AF_lg"/>
    <property type="match status" value="1"/>
</dbReference>
<reference evidence="11 12" key="1">
    <citation type="journal article" date="2012" name="MBio">
        <title>De novo assembly of the Pneumocystis jirovecii genome from a single bronchoalveolar lavage fluid specimen from a patient.</title>
        <authorList>
            <person name="Cisse O.H."/>
            <person name="Pagni M."/>
            <person name="Hauser P.M."/>
        </authorList>
    </citation>
    <scope>NUCLEOTIDE SEQUENCE [LARGE SCALE GENOMIC DNA]</scope>
    <source>
        <strain evidence="11 12">SE8</strain>
    </source>
</reference>
<evidence type="ECO:0000256" key="5">
    <source>
        <dbReference type="ARBA" id="ARBA00023187"/>
    </source>
</evidence>
<evidence type="ECO:0000256" key="1">
    <source>
        <dbReference type="ARBA" id="ARBA00004123"/>
    </source>
</evidence>
<comment type="similarity">
    <text evidence="8">Belongs to the splicing factor SR family.</text>
</comment>
<dbReference type="STRING" id="1209962.L0PBS9"/>
<dbReference type="CDD" id="cd12232">
    <property type="entry name" value="RRM3_U2AF65"/>
    <property type="match status" value="1"/>
</dbReference>
<dbReference type="InterPro" id="IPR035979">
    <property type="entry name" value="RBD_domain_sf"/>
</dbReference>
<evidence type="ECO:0000259" key="10">
    <source>
        <dbReference type="PROSITE" id="PS50102"/>
    </source>
</evidence>
<dbReference type="CDD" id="cd12230">
    <property type="entry name" value="RRM1_U2AF65"/>
    <property type="match status" value="1"/>
</dbReference>
<feature type="domain" description="RRM" evidence="10">
    <location>
        <begin position="229"/>
        <end position="311"/>
    </location>
</feature>